<name>A0ABT5UJW7_9GAMM</name>
<comment type="caution">
    <text evidence="1">The sequence shown here is derived from an EMBL/GenBank/DDBJ whole genome shotgun (WGS) entry which is preliminary data.</text>
</comment>
<gene>
    <name evidence="1" type="ORF">ORQ98_27965</name>
</gene>
<reference evidence="1 2" key="1">
    <citation type="submission" date="2022-11" db="EMBL/GenBank/DDBJ databases">
        <title>Spartinivicinus poritis sp. nov., isolated from scleractinian coral Porites lutea.</title>
        <authorList>
            <person name="Zhang G."/>
            <person name="Cai L."/>
            <person name="Wei Q."/>
        </authorList>
    </citation>
    <scope>NUCLEOTIDE SEQUENCE [LARGE SCALE GENOMIC DNA]</scope>
    <source>
        <strain evidence="1 2">A2-2</strain>
    </source>
</reference>
<dbReference type="EMBL" id="JAPMOU010000087">
    <property type="protein sequence ID" value="MDE1465807.1"/>
    <property type="molecule type" value="Genomic_DNA"/>
</dbReference>
<organism evidence="1 2">
    <name type="scientific">Spartinivicinus poritis</name>
    <dbReference type="NCBI Taxonomy" id="2994640"/>
    <lineage>
        <taxon>Bacteria</taxon>
        <taxon>Pseudomonadati</taxon>
        <taxon>Pseudomonadota</taxon>
        <taxon>Gammaproteobacteria</taxon>
        <taxon>Oceanospirillales</taxon>
        <taxon>Zooshikellaceae</taxon>
        <taxon>Spartinivicinus</taxon>
    </lineage>
</organism>
<dbReference type="RefSeq" id="WP_274692110.1">
    <property type="nucleotide sequence ID" value="NZ_JAPMOU010000087.1"/>
</dbReference>
<evidence type="ECO:0000313" key="2">
    <source>
        <dbReference type="Proteomes" id="UP001528823"/>
    </source>
</evidence>
<sequence>MTVIPLRRREATVNDYEWSTVKEKYVLTFDNRSIPGVIAESPEEGVRLYNAYIQELDSIYSHQQRIVELIKVVYQQCTQDAVGNLSSSVYANVILHSVDKERYQLKRKLIAKLNSTEMKIFLDLACNTQLIYQTLSYQEIKALASMYC</sequence>
<proteinExistence type="predicted"/>
<evidence type="ECO:0000313" key="1">
    <source>
        <dbReference type="EMBL" id="MDE1465807.1"/>
    </source>
</evidence>
<protein>
    <submittedName>
        <fullName evidence="1">Uncharacterized protein</fullName>
    </submittedName>
</protein>
<accession>A0ABT5UJW7</accession>
<keyword evidence="2" id="KW-1185">Reference proteome</keyword>
<dbReference type="Proteomes" id="UP001528823">
    <property type="component" value="Unassembled WGS sequence"/>
</dbReference>